<gene>
    <name evidence="1" type="ORF">C5Y83_01515</name>
</gene>
<evidence type="ECO:0000313" key="2">
    <source>
        <dbReference type="Proteomes" id="UP000238322"/>
    </source>
</evidence>
<comment type="caution">
    <text evidence="1">The sequence shown here is derived from an EMBL/GenBank/DDBJ whole genome shotgun (WGS) entry which is preliminary data.</text>
</comment>
<organism evidence="1 2">
    <name type="scientific">Blastopirellula marina</name>
    <dbReference type="NCBI Taxonomy" id="124"/>
    <lineage>
        <taxon>Bacteria</taxon>
        <taxon>Pseudomonadati</taxon>
        <taxon>Planctomycetota</taxon>
        <taxon>Planctomycetia</taxon>
        <taxon>Pirellulales</taxon>
        <taxon>Pirellulaceae</taxon>
        <taxon>Blastopirellula</taxon>
    </lineage>
</organism>
<protein>
    <recommendedName>
        <fullName evidence="3">Peptidoglycan binding-like domain-containing protein</fullName>
    </recommendedName>
</protein>
<dbReference type="EMBL" id="PUHY01000004">
    <property type="protein sequence ID" value="PQO39453.1"/>
    <property type="molecule type" value="Genomic_DNA"/>
</dbReference>
<dbReference type="RefSeq" id="WP_105327890.1">
    <property type="nucleotide sequence ID" value="NZ_PUHY01000004.1"/>
</dbReference>
<proteinExistence type="predicted"/>
<evidence type="ECO:0008006" key="3">
    <source>
        <dbReference type="Google" id="ProtNLM"/>
    </source>
</evidence>
<reference evidence="1 2" key="1">
    <citation type="submission" date="2018-02" db="EMBL/GenBank/DDBJ databases">
        <title>Comparative genomes isolates from brazilian mangrove.</title>
        <authorList>
            <person name="Araujo J.E."/>
            <person name="Taketani R.G."/>
            <person name="Silva M.C.P."/>
            <person name="Loureco M.V."/>
            <person name="Andreote F.D."/>
        </authorList>
    </citation>
    <scope>NUCLEOTIDE SEQUENCE [LARGE SCALE GENOMIC DNA]</scope>
    <source>
        <strain evidence="1 2">Hex-1 MGV</strain>
    </source>
</reference>
<accession>A0A2S8G4W0</accession>
<name>A0A2S8G4W0_9BACT</name>
<dbReference type="InterPro" id="IPR036366">
    <property type="entry name" value="PGBDSf"/>
</dbReference>
<dbReference type="AlphaFoldDB" id="A0A2S8G4W0"/>
<evidence type="ECO:0000313" key="1">
    <source>
        <dbReference type="EMBL" id="PQO39453.1"/>
    </source>
</evidence>
<dbReference type="Gene3D" id="1.10.101.10">
    <property type="entry name" value="PGBD-like superfamily/PGBD"/>
    <property type="match status" value="1"/>
</dbReference>
<dbReference type="OrthoDB" id="9815245at2"/>
<dbReference type="Proteomes" id="UP000238322">
    <property type="component" value="Unassembled WGS sequence"/>
</dbReference>
<sequence>MVAIKNSVGRNGLNRASDVVAVQNLLNRFIGPGRLLGDPLEPDGIAGSLTKNAIGSFQRVYLGFNNPDRRVDPNGQTLAKLNGPTTAPKLKPTLAPEVEGVLRVLRSSAINSIRFRLGVYSIEPRFFRRVADVIEAGRIAVVHMSALKKDARYTHANVGTQTGMMSVGFQEPADPLEKSIIVHEATHAVCDGWGHPMLGQDAEVLAHLAQGIYYYELTGLYCTKVHGVTFAILKVCVDIAARMKVEKNHDVTIGEAWDLNRNVVNLPSVIPNAGFYYDGI</sequence>